<feature type="chain" id="PRO_5030840009" description="PPIase cyclophilin-type domain-containing protein" evidence="1">
    <location>
        <begin position="29"/>
        <end position="408"/>
    </location>
</feature>
<dbReference type="AlphaFoldDB" id="A0A7S2U6K8"/>
<feature type="signal peptide" evidence="1">
    <location>
        <begin position="1"/>
        <end position="28"/>
    </location>
</feature>
<evidence type="ECO:0000259" key="2">
    <source>
        <dbReference type="PROSITE" id="PS50072"/>
    </source>
</evidence>
<organism evidence="3">
    <name type="scientific">Attheya septentrionalis</name>
    <dbReference type="NCBI Taxonomy" id="420275"/>
    <lineage>
        <taxon>Eukaryota</taxon>
        <taxon>Sar</taxon>
        <taxon>Stramenopiles</taxon>
        <taxon>Ochrophyta</taxon>
        <taxon>Bacillariophyta</taxon>
        <taxon>Coscinodiscophyceae</taxon>
        <taxon>Chaetocerotophycidae</taxon>
        <taxon>Chaetocerotales</taxon>
        <taxon>Attheyaceae</taxon>
        <taxon>Attheya</taxon>
    </lineage>
</organism>
<dbReference type="GO" id="GO:0003755">
    <property type="term" value="F:peptidyl-prolyl cis-trans isomerase activity"/>
    <property type="evidence" value="ECO:0007669"/>
    <property type="project" value="InterPro"/>
</dbReference>
<dbReference type="EMBL" id="HBHQ01002978">
    <property type="protein sequence ID" value="CAD9810112.1"/>
    <property type="molecule type" value="Transcribed_RNA"/>
</dbReference>
<reference evidence="3" key="1">
    <citation type="submission" date="2021-01" db="EMBL/GenBank/DDBJ databases">
        <authorList>
            <person name="Corre E."/>
            <person name="Pelletier E."/>
            <person name="Niang G."/>
            <person name="Scheremetjew M."/>
            <person name="Finn R."/>
            <person name="Kale V."/>
            <person name="Holt S."/>
            <person name="Cochrane G."/>
            <person name="Meng A."/>
            <person name="Brown T."/>
            <person name="Cohen L."/>
        </authorList>
    </citation>
    <scope>NUCLEOTIDE SEQUENCE</scope>
    <source>
        <strain evidence="3">CCMP2084</strain>
    </source>
</reference>
<evidence type="ECO:0000313" key="3">
    <source>
        <dbReference type="EMBL" id="CAD9810112.1"/>
    </source>
</evidence>
<dbReference type="InterPro" id="IPR002130">
    <property type="entry name" value="Cyclophilin-type_PPIase_dom"/>
</dbReference>
<protein>
    <recommendedName>
        <fullName evidence="2">PPIase cyclophilin-type domain-containing protein</fullName>
    </recommendedName>
</protein>
<gene>
    <name evidence="3" type="ORF">ASEP1449_LOCUS1935</name>
</gene>
<feature type="domain" description="PPIase cyclophilin-type" evidence="2">
    <location>
        <begin position="183"/>
        <end position="398"/>
    </location>
</feature>
<dbReference type="SUPFAM" id="SSF50891">
    <property type="entry name" value="Cyclophilin-like"/>
    <property type="match status" value="1"/>
</dbReference>
<dbReference type="PROSITE" id="PS50072">
    <property type="entry name" value="CSA_PPIASE_2"/>
    <property type="match status" value="1"/>
</dbReference>
<proteinExistence type="predicted"/>
<name>A0A7S2U6K8_9STRA</name>
<dbReference type="Gene3D" id="2.40.100.10">
    <property type="entry name" value="Cyclophilin-like"/>
    <property type="match status" value="1"/>
</dbReference>
<dbReference type="Pfam" id="PF00160">
    <property type="entry name" value="Pro_isomerase"/>
    <property type="match status" value="1"/>
</dbReference>
<keyword evidence="1" id="KW-0732">Signal</keyword>
<sequence>MASTGATNASVMIALLTIALSLFEGTSAFSNTIITRHMTNGPAILCHTNINTWHKMSCGSDDHDDDDDNTRQRGDRRDFLSVAKTVGGAVMMVASNSVVANAEVMRAVGSAEKSCREEGNCLEKGDWDGAVGWNWGGADRCDATDPRCGPDGQLRDTPLEGAPVPSISTTLDDATLLITHVVTMQLSIGKGEKVDVQMGLYGQACPASVQQMVDFCTLNVGLVTNSRLMLEGGYGVLSTPVTLTKSGALNEIYPGQILDFGVASQSIAYAKAVNKAKAGNDFLPQRRPDSQTIASEASPRPHNVAGLISVAHNGIGYGGTEFEAEDEAFASSFQITATAMPSMDKAGRRVIGQLMNAESMATLARLSSSPVNRGIKGIIPGQNMGPPLIKVTVNNLSIASLSKSETSP</sequence>
<evidence type="ECO:0000256" key="1">
    <source>
        <dbReference type="SAM" id="SignalP"/>
    </source>
</evidence>
<dbReference type="InterPro" id="IPR029000">
    <property type="entry name" value="Cyclophilin-like_dom_sf"/>
</dbReference>
<accession>A0A7S2U6K8</accession>